<protein>
    <submittedName>
        <fullName evidence="1">Uncharacterized protein</fullName>
    </submittedName>
</protein>
<dbReference type="EMBL" id="JAIWYP010000007">
    <property type="protein sequence ID" value="KAH3802109.1"/>
    <property type="molecule type" value="Genomic_DNA"/>
</dbReference>
<comment type="caution">
    <text evidence="1">The sequence shown here is derived from an EMBL/GenBank/DDBJ whole genome shotgun (WGS) entry which is preliminary data.</text>
</comment>
<reference evidence="1" key="1">
    <citation type="journal article" date="2019" name="bioRxiv">
        <title>The Genome of the Zebra Mussel, Dreissena polymorpha: A Resource for Invasive Species Research.</title>
        <authorList>
            <person name="McCartney M.A."/>
            <person name="Auch B."/>
            <person name="Kono T."/>
            <person name="Mallez S."/>
            <person name="Zhang Y."/>
            <person name="Obille A."/>
            <person name="Becker A."/>
            <person name="Abrahante J.E."/>
            <person name="Garbe J."/>
            <person name="Badalamenti J.P."/>
            <person name="Herman A."/>
            <person name="Mangelson H."/>
            <person name="Liachko I."/>
            <person name="Sullivan S."/>
            <person name="Sone E.D."/>
            <person name="Koren S."/>
            <person name="Silverstein K.A.T."/>
            <person name="Beckman K.B."/>
            <person name="Gohl D.M."/>
        </authorList>
    </citation>
    <scope>NUCLEOTIDE SEQUENCE</scope>
    <source>
        <strain evidence="1">Duluth1</strain>
        <tissue evidence="1">Whole animal</tissue>
    </source>
</reference>
<keyword evidence="2" id="KW-1185">Reference proteome</keyword>
<proteinExistence type="predicted"/>
<dbReference type="Proteomes" id="UP000828390">
    <property type="component" value="Unassembled WGS sequence"/>
</dbReference>
<sequence length="85" mass="9587">MSSACFISDMGKVCLRIWKFFMRSIARSTWILTRDKRLATSISLCPSCFLPLVNGGIANVPHTQPTPRKFRSLYLPVQGPNTRLS</sequence>
<dbReference type="AlphaFoldDB" id="A0A9D4FR05"/>
<evidence type="ECO:0000313" key="2">
    <source>
        <dbReference type="Proteomes" id="UP000828390"/>
    </source>
</evidence>
<evidence type="ECO:0000313" key="1">
    <source>
        <dbReference type="EMBL" id="KAH3802109.1"/>
    </source>
</evidence>
<accession>A0A9D4FR05</accession>
<reference evidence="1" key="2">
    <citation type="submission" date="2020-11" db="EMBL/GenBank/DDBJ databases">
        <authorList>
            <person name="McCartney M.A."/>
            <person name="Auch B."/>
            <person name="Kono T."/>
            <person name="Mallez S."/>
            <person name="Becker A."/>
            <person name="Gohl D.M."/>
            <person name="Silverstein K.A.T."/>
            <person name="Koren S."/>
            <person name="Bechman K.B."/>
            <person name="Herman A."/>
            <person name="Abrahante J.E."/>
            <person name="Garbe J."/>
        </authorList>
    </citation>
    <scope>NUCLEOTIDE SEQUENCE</scope>
    <source>
        <strain evidence="1">Duluth1</strain>
        <tissue evidence="1">Whole animal</tissue>
    </source>
</reference>
<organism evidence="1 2">
    <name type="scientific">Dreissena polymorpha</name>
    <name type="common">Zebra mussel</name>
    <name type="synonym">Mytilus polymorpha</name>
    <dbReference type="NCBI Taxonomy" id="45954"/>
    <lineage>
        <taxon>Eukaryota</taxon>
        <taxon>Metazoa</taxon>
        <taxon>Spiralia</taxon>
        <taxon>Lophotrochozoa</taxon>
        <taxon>Mollusca</taxon>
        <taxon>Bivalvia</taxon>
        <taxon>Autobranchia</taxon>
        <taxon>Heteroconchia</taxon>
        <taxon>Euheterodonta</taxon>
        <taxon>Imparidentia</taxon>
        <taxon>Neoheterodontei</taxon>
        <taxon>Myida</taxon>
        <taxon>Dreissenoidea</taxon>
        <taxon>Dreissenidae</taxon>
        <taxon>Dreissena</taxon>
    </lineage>
</organism>
<gene>
    <name evidence="1" type="ORF">DPMN_155778</name>
</gene>
<name>A0A9D4FR05_DREPO</name>